<reference evidence="2" key="1">
    <citation type="submission" date="2023-06" db="EMBL/GenBank/DDBJ databases">
        <title>Genomic analysis of the entomopathogenic nematode Steinernema hermaphroditum.</title>
        <authorList>
            <person name="Schwarz E.M."/>
            <person name="Heppert J.K."/>
            <person name="Baniya A."/>
            <person name="Schwartz H.T."/>
            <person name="Tan C.-H."/>
            <person name="Antoshechkin I."/>
            <person name="Sternberg P.W."/>
            <person name="Goodrich-Blair H."/>
            <person name="Dillman A.R."/>
        </authorList>
    </citation>
    <scope>NUCLEOTIDE SEQUENCE</scope>
    <source>
        <strain evidence="2">PS9179</strain>
        <tissue evidence="2">Whole animal</tissue>
    </source>
</reference>
<feature type="transmembrane region" description="Helical" evidence="1">
    <location>
        <begin position="178"/>
        <end position="199"/>
    </location>
</feature>
<feature type="transmembrane region" description="Helical" evidence="1">
    <location>
        <begin position="119"/>
        <end position="146"/>
    </location>
</feature>
<proteinExistence type="predicted"/>
<name>A0AA39ILK3_9BILA</name>
<keyword evidence="1" id="KW-1133">Transmembrane helix</keyword>
<feature type="transmembrane region" description="Helical" evidence="1">
    <location>
        <begin position="40"/>
        <end position="65"/>
    </location>
</feature>
<feature type="transmembrane region" description="Helical" evidence="1">
    <location>
        <begin position="219"/>
        <end position="241"/>
    </location>
</feature>
<feature type="transmembrane region" description="Helical" evidence="1">
    <location>
        <begin position="6"/>
        <end position="28"/>
    </location>
</feature>
<keyword evidence="1" id="KW-0812">Transmembrane</keyword>
<accession>A0AA39ILK3</accession>
<keyword evidence="3" id="KW-1185">Reference proteome</keyword>
<protein>
    <submittedName>
        <fullName evidence="2">Uncharacterized protein</fullName>
    </submittedName>
</protein>
<dbReference type="Proteomes" id="UP001175271">
    <property type="component" value="Unassembled WGS sequence"/>
</dbReference>
<dbReference type="AlphaFoldDB" id="A0AA39ILK3"/>
<evidence type="ECO:0000313" key="2">
    <source>
        <dbReference type="EMBL" id="KAK0426546.1"/>
    </source>
</evidence>
<sequence length="292" mass="32650">MLTSVALCEFLFLFFVSSATTIFVGAVFHSKYPRKRANAVVFGILLADGLQALLTVAHCSYWILFALGYVPYSRSARLFCSYSSFLLLTASSAFDWLSIGIIAKRIFIICRPLDDRFEFFTTTVIFAIVLLVTSFGAVGFFVIYVVDPSEVIRDSLPAGCFTVGCGAKHPPVSQVFLVHYPIASTVLVIVTGVVFLVILRRSKVKLPKYHQIANVISKYIFIFHTVFLLIPYSVDLFLAMFNLPNIATFVGPLNKLTHTADGIFCAFIFFVSTRKRTFHKHVVPKSNVIPRK</sequence>
<dbReference type="EMBL" id="JAUCMV010000001">
    <property type="protein sequence ID" value="KAK0426546.1"/>
    <property type="molecule type" value="Genomic_DNA"/>
</dbReference>
<evidence type="ECO:0000313" key="3">
    <source>
        <dbReference type="Proteomes" id="UP001175271"/>
    </source>
</evidence>
<keyword evidence="1" id="KW-0472">Membrane</keyword>
<organism evidence="2 3">
    <name type="scientific">Steinernema hermaphroditum</name>
    <dbReference type="NCBI Taxonomy" id="289476"/>
    <lineage>
        <taxon>Eukaryota</taxon>
        <taxon>Metazoa</taxon>
        <taxon>Ecdysozoa</taxon>
        <taxon>Nematoda</taxon>
        <taxon>Chromadorea</taxon>
        <taxon>Rhabditida</taxon>
        <taxon>Tylenchina</taxon>
        <taxon>Panagrolaimomorpha</taxon>
        <taxon>Strongyloidoidea</taxon>
        <taxon>Steinernematidae</taxon>
        <taxon>Steinernema</taxon>
    </lineage>
</organism>
<comment type="caution">
    <text evidence="2">The sequence shown here is derived from an EMBL/GenBank/DDBJ whole genome shotgun (WGS) entry which is preliminary data.</text>
</comment>
<evidence type="ECO:0000256" key="1">
    <source>
        <dbReference type="SAM" id="Phobius"/>
    </source>
</evidence>
<gene>
    <name evidence="2" type="ORF">QR680_009767</name>
</gene>
<feature type="transmembrane region" description="Helical" evidence="1">
    <location>
        <begin position="85"/>
        <end position="107"/>
    </location>
</feature>
<feature type="transmembrane region" description="Helical" evidence="1">
    <location>
        <begin position="253"/>
        <end position="271"/>
    </location>
</feature>